<evidence type="ECO:0000256" key="3">
    <source>
        <dbReference type="ARBA" id="ARBA00022692"/>
    </source>
</evidence>
<evidence type="ECO:0000256" key="2">
    <source>
        <dbReference type="ARBA" id="ARBA00022475"/>
    </source>
</evidence>
<keyword evidence="3 7" id="KW-0812">Transmembrane</keyword>
<evidence type="ECO:0000256" key="6">
    <source>
        <dbReference type="SAM" id="Coils"/>
    </source>
</evidence>
<feature type="domain" description="Type II secretion system protein GspF" evidence="8">
    <location>
        <begin position="156"/>
        <end position="278"/>
    </location>
</feature>
<comment type="subcellular location">
    <subcellularLocation>
        <location evidence="1">Cell membrane</location>
        <topology evidence="1">Multi-pass membrane protein</topology>
    </subcellularLocation>
</comment>
<evidence type="ECO:0000256" key="1">
    <source>
        <dbReference type="ARBA" id="ARBA00004651"/>
    </source>
</evidence>
<dbReference type="Proteomes" id="UP001158045">
    <property type="component" value="Unassembled WGS sequence"/>
</dbReference>
<dbReference type="Gene3D" id="1.20.81.30">
    <property type="entry name" value="Type II secretion system (T2SS), domain F"/>
    <property type="match status" value="1"/>
</dbReference>
<dbReference type="InterPro" id="IPR042094">
    <property type="entry name" value="T2SS_GspF_sf"/>
</dbReference>
<gene>
    <name evidence="9" type="ORF">QE109_04065</name>
</gene>
<keyword evidence="10" id="KW-1185">Reference proteome</keyword>
<dbReference type="PANTHER" id="PTHR35007:SF1">
    <property type="entry name" value="PILUS ASSEMBLY PROTEIN"/>
    <property type="match status" value="1"/>
</dbReference>
<feature type="transmembrane region" description="Helical" evidence="7">
    <location>
        <begin position="261"/>
        <end position="280"/>
    </location>
</feature>
<name>A0ABT6NA66_9FIRM</name>
<accession>A0ABT6NA66</accession>
<dbReference type="EMBL" id="JARYZI010000002">
    <property type="protein sequence ID" value="MDH8677308.1"/>
    <property type="molecule type" value="Genomic_DNA"/>
</dbReference>
<dbReference type="PANTHER" id="PTHR35007">
    <property type="entry name" value="INTEGRAL MEMBRANE PROTEIN-RELATED"/>
    <property type="match status" value="1"/>
</dbReference>
<evidence type="ECO:0000256" key="4">
    <source>
        <dbReference type="ARBA" id="ARBA00022989"/>
    </source>
</evidence>
<feature type="transmembrane region" description="Helical" evidence="7">
    <location>
        <begin position="118"/>
        <end position="135"/>
    </location>
</feature>
<reference evidence="9 10" key="1">
    <citation type="submission" date="2023-04" db="EMBL/GenBank/DDBJ databases">
        <title>Fusibacter bizertensis strain WBS, isolated from littoral bottom sediments of the Arctic seas - biochemical and genomic analysis.</title>
        <authorList>
            <person name="Brioukhanov A.L."/>
        </authorList>
    </citation>
    <scope>NUCLEOTIDE SEQUENCE [LARGE SCALE GENOMIC DNA]</scope>
    <source>
        <strain evidence="9 10">WBS</strain>
    </source>
</reference>
<keyword evidence="6" id="KW-0175">Coiled coil</keyword>
<evidence type="ECO:0000256" key="7">
    <source>
        <dbReference type="SAM" id="Phobius"/>
    </source>
</evidence>
<evidence type="ECO:0000256" key="5">
    <source>
        <dbReference type="ARBA" id="ARBA00023136"/>
    </source>
</evidence>
<dbReference type="Pfam" id="PF00482">
    <property type="entry name" value="T2SSF"/>
    <property type="match status" value="1"/>
</dbReference>
<evidence type="ECO:0000313" key="10">
    <source>
        <dbReference type="Proteomes" id="UP001158045"/>
    </source>
</evidence>
<keyword evidence="2" id="KW-1003">Cell membrane</keyword>
<feature type="coiled-coil region" evidence="6">
    <location>
        <begin position="231"/>
        <end position="258"/>
    </location>
</feature>
<evidence type="ECO:0000313" key="9">
    <source>
        <dbReference type="EMBL" id="MDH8677308.1"/>
    </source>
</evidence>
<feature type="transmembrane region" description="Helical" evidence="7">
    <location>
        <begin position="6"/>
        <end position="24"/>
    </location>
</feature>
<evidence type="ECO:0000259" key="8">
    <source>
        <dbReference type="Pfam" id="PF00482"/>
    </source>
</evidence>
<feature type="transmembrane region" description="Helical" evidence="7">
    <location>
        <begin position="94"/>
        <end position="112"/>
    </location>
</feature>
<comment type="caution">
    <text evidence="9">The sequence shown here is derived from an EMBL/GenBank/DDBJ whole genome shotgun (WGS) entry which is preliminary data.</text>
</comment>
<dbReference type="InterPro" id="IPR018076">
    <property type="entry name" value="T2SS_GspF_dom"/>
</dbReference>
<proteinExistence type="predicted"/>
<dbReference type="RefSeq" id="WP_281093119.1">
    <property type="nucleotide sequence ID" value="NZ_JARYZI010000002.1"/>
</dbReference>
<feature type="transmembrane region" description="Helical" evidence="7">
    <location>
        <begin position="292"/>
        <end position="312"/>
    </location>
</feature>
<sequence length="320" mass="36203">MIYIAIGALFLSLLIFLFGILKMARGQEKVISKLDAYDEELILINEIKNKPSEKKGPIQRIAKLLERMPTNENRRKTKALMIKQADMPVTFEELFVIKVMATSSLGLLTLAISRNPVYVAMSVLLVWMMPSLMISSRKKKKIKMFDEQLNEGMGMISNALKAGYSFLQALAVAAEETQNPFSQEFKGLLKELSLGIPMEDALNNLVERVPSEDLKLVINAILIQKDVGGNLSEILDNISETIRERQRIKNEVNSLTAQGKLSGIIIMAMPFFLGFIIYLFDNAYILMLFETIIGRALLIFALISQVIGWFFIRKIINIEY</sequence>
<keyword evidence="4 7" id="KW-1133">Transmembrane helix</keyword>
<organism evidence="9 10">
    <name type="scientific">Fusibacter bizertensis</name>
    <dbReference type="NCBI Taxonomy" id="1488331"/>
    <lineage>
        <taxon>Bacteria</taxon>
        <taxon>Bacillati</taxon>
        <taxon>Bacillota</taxon>
        <taxon>Clostridia</taxon>
        <taxon>Eubacteriales</taxon>
        <taxon>Eubacteriales Family XII. Incertae Sedis</taxon>
        <taxon>Fusibacter</taxon>
    </lineage>
</organism>
<protein>
    <submittedName>
        <fullName evidence="9">Type II secretion system F family protein</fullName>
    </submittedName>
</protein>
<keyword evidence="5 7" id="KW-0472">Membrane</keyword>